<dbReference type="RefSeq" id="WP_144056143.1">
    <property type="nucleotide sequence ID" value="NZ_CP130144.1"/>
</dbReference>
<reference evidence="3" key="1">
    <citation type="journal article" date="2023" name="Plants (Basel)">
        <title>Genomic Analysis of Leptolyngbya boryana CZ1 Reveals Efficient Carbon Fixation Modules.</title>
        <authorList>
            <person name="Bai X."/>
            <person name="Wang H."/>
            <person name="Cheng W."/>
            <person name="Wang J."/>
            <person name="Ma M."/>
            <person name="Hu H."/>
            <person name="Song Z."/>
            <person name="Ma H."/>
            <person name="Fan Y."/>
            <person name="Du C."/>
            <person name="Xu J."/>
        </authorList>
    </citation>
    <scope>NUCLEOTIDE SEQUENCE</scope>
    <source>
        <strain evidence="3">CZ1</strain>
    </source>
</reference>
<evidence type="ECO:0000313" key="3">
    <source>
        <dbReference type="EMBL" id="WNZ46236.1"/>
    </source>
</evidence>
<evidence type="ECO:0000259" key="1">
    <source>
        <dbReference type="Pfam" id="PF13767"/>
    </source>
</evidence>
<proteinExistence type="predicted"/>
<sequence>MSHRLMMMNREPSSLSQMLIKRSLAIGAFSTIAVLAGWTPNLSAPVAKMFDQSAFAQETAFTRYVRSAVALEQRRLELENQLRQVTGGSVPKGVCQNINQVNSGARDQVRGLCQEFRQSFYKILASQNPQLSLDEFNSFQSQVGSRAMCDRVAQEARRLKIGDISCEGTK</sequence>
<organism evidence="3">
    <name type="scientific">Leptolyngbya boryana CZ1</name>
    <dbReference type="NCBI Taxonomy" id="3060204"/>
    <lineage>
        <taxon>Bacteria</taxon>
        <taxon>Bacillati</taxon>
        <taxon>Cyanobacteriota</taxon>
        <taxon>Cyanophyceae</taxon>
        <taxon>Leptolyngbyales</taxon>
        <taxon>Leptolyngbyaceae</taxon>
        <taxon>Leptolyngbya group</taxon>
        <taxon>Leptolyngbya</taxon>
    </lineage>
</organism>
<evidence type="ECO:0000313" key="2">
    <source>
        <dbReference type="EMBL" id="WNZ46166.1"/>
    </source>
</evidence>
<dbReference type="Pfam" id="PF13767">
    <property type="entry name" value="DUF4168"/>
    <property type="match status" value="1"/>
</dbReference>
<dbReference type="EMBL" id="CP130144">
    <property type="protein sequence ID" value="WNZ46236.1"/>
    <property type="molecule type" value="Genomic_DNA"/>
</dbReference>
<reference evidence="3" key="2">
    <citation type="submission" date="2023-07" db="EMBL/GenBank/DDBJ databases">
        <authorList>
            <person name="Bai X.-H."/>
            <person name="Wang H.-H."/>
            <person name="Wang J."/>
            <person name="Ma M.-Y."/>
            <person name="Hu H.-H."/>
            <person name="Song Z.-L."/>
            <person name="Ma H.-G."/>
            <person name="Fan Y."/>
            <person name="Du C.-Y."/>
            <person name="Xu J.-C."/>
        </authorList>
    </citation>
    <scope>NUCLEOTIDE SEQUENCE</scope>
    <source>
        <strain evidence="3">CZ1</strain>
    </source>
</reference>
<protein>
    <submittedName>
        <fullName evidence="3">DUF4168 domain-containing protein</fullName>
    </submittedName>
</protein>
<dbReference type="InterPro" id="IPR025433">
    <property type="entry name" value="DUF4168"/>
</dbReference>
<accession>A0AA96WVD2</accession>
<gene>
    <name evidence="3" type="ORF">Q2T42_00095</name>
    <name evidence="2" type="ORF">Q2T42_30720</name>
</gene>
<dbReference type="EMBL" id="CP130144">
    <property type="protein sequence ID" value="WNZ46166.1"/>
    <property type="molecule type" value="Genomic_DNA"/>
</dbReference>
<name>A0AA96WVD2_LEPBY</name>
<feature type="domain" description="DUF4168" evidence="1">
    <location>
        <begin position="61"/>
        <end position="141"/>
    </location>
</feature>
<dbReference type="AlphaFoldDB" id="A0AA96WVD2"/>